<keyword evidence="1" id="KW-0472">Membrane</keyword>
<evidence type="ECO:0000313" key="3">
    <source>
        <dbReference type="Proteomes" id="UP000569732"/>
    </source>
</evidence>
<gene>
    <name evidence="2" type="ORF">H0A36_27310</name>
</gene>
<evidence type="ECO:0000313" key="2">
    <source>
        <dbReference type="EMBL" id="NYZ69728.1"/>
    </source>
</evidence>
<evidence type="ECO:0000256" key="1">
    <source>
        <dbReference type="SAM" id="Phobius"/>
    </source>
</evidence>
<dbReference type="Proteomes" id="UP000569732">
    <property type="component" value="Unassembled WGS sequence"/>
</dbReference>
<dbReference type="RefSeq" id="WP_180571705.1">
    <property type="nucleotide sequence ID" value="NZ_JACCKB010000131.1"/>
</dbReference>
<dbReference type="AlphaFoldDB" id="A0A853IGS2"/>
<keyword evidence="1" id="KW-1133">Transmembrane helix</keyword>
<comment type="caution">
    <text evidence="2">The sequence shown here is derived from an EMBL/GenBank/DDBJ whole genome shotgun (WGS) entry which is preliminary data.</text>
</comment>
<proteinExistence type="predicted"/>
<keyword evidence="1" id="KW-0812">Transmembrane</keyword>
<keyword evidence="3" id="KW-1185">Reference proteome</keyword>
<sequence>MSKLVTMNFNRTKHLLYLTLITSFFLFIFFIAINTTFFWTKENWYKPSTKNNKYLLDINNHKFMVPRNYIWSYNKISHDRVYSPSFHVLYPRMEPKTERNKTAFEQPGWSEGKLISFIFIKSNQSKSVSQIIKHELASWTIKDSRKKIGDLEIYDSTIDGNEFILKPFPNNEKRYFKCSKEIYVPFPSCNTRFHLNSDIIVQVTFSRKQLPNWDTIELSLRSLISSFST</sequence>
<dbReference type="EMBL" id="JACCKB010000131">
    <property type="protein sequence ID" value="NYZ69728.1"/>
    <property type="molecule type" value="Genomic_DNA"/>
</dbReference>
<name>A0A853IGS2_9GAMM</name>
<organism evidence="2 3">
    <name type="scientific">Spartinivicinus marinus</name>
    <dbReference type="NCBI Taxonomy" id="2994442"/>
    <lineage>
        <taxon>Bacteria</taxon>
        <taxon>Pseudomonadati</taxon>
        <taxon>Pseudomonadota</taxon>
        <taxon>Gammaproteobacteria</taxon>
        <taxon>Oceanospirillales</taxon>
        <taxon>Zooshikellaceae</taxon>
        <taxon>Spartinivicinus</taxon>
    </lineage>
</organism>
<feature type="transmembrane region" description="Helical" evidence="1">
    <location>
        <begin position="15"/>
        <end position="40"/>
    </location>
</feature>
<protein>
    <submittedName>
        <fullName evidence="2">Uncharacterized protein</fullName>
    </submittedName>
</protein>
<accession>A0A853IGS2</accession>
<reference evidence="2 3" key="1">
    <citation type="submission" date="2020-07" db="EMBL/GenBank/DDBJ databases">
        <title>Endozoicomonas sp. nov., isolated from sediment.</title>
        <authorList>
            <person name="Gu T."/>
        </authorList>
    </citation>
    <scope>NUCLEOTIDE SEQUENCE [LARGE SCALE GENOMIC DNA]</scope>
    <source>
        <strain evidence="2 3">SM1973</strain>
    </source>
</reference>